<keyword evidence="3" id="KW-1185">Reference proteome</keyword>
<dbReference type="InterPro" id="IPR053135">
    <property type="entry name" value="AKR2_Oxidoreductase"/>
</dbReference>
<dbReference type="CDD" id="cd19095">
    <property type="entry name" value="AKR_PA4992-like"/>
    <property type="match status" value="1"/>
</dbReference>
<dbReference type="Gene3D" id="3.20.20.100">
    <property type="entry name" value="NADP-dependent oxidoreductase domain"/>
    <property type="match status" value="1"/>
</dbReference>
<dbReference type="InterPro" id="IPR020471">
    <property type="entry name" value="AKR"/>
</dbReference>
<evidence type="ECO:0000313" key="2">
    <source>
        <dbReference type="EMBL" id="AYB44954.1"/>
    </source>
</evidence>
<dbReference type="Pfam" id="PF00248">
    <property type="entry name" value="Aldo_ket_red"/>
    <property type="match status" value="1"/>
</dbReference>
<dbReference type="InterPro" id="IPR023210">
    <property type="entry name" value="NADP_OxRdtase_dom"/>
</dbReference>
<dbReference type="SUPFAM" id="SSF51430">
    <property type="entry name" value="NAD(P)-linked oxidoreductase"/>
    <property type="match status" value="1"/>
</dbReference>
<dbReference type="EMBL" id="CP032412">
    <property type="protein sequence ID" value="AYB44954.1"/>
    <property type="molecule type" value="Genomic_DNA"/>
</dbReference>
<name>A0A385TQG5_PAELA</name>
<dbReference type="InterPro" id="IPR036812">
    <property type="entry name" value="NAD(P)_OxRdtase_dom_sf"/>
</dbReference>
<dbReference type="Proteomes" id="UP000266552">
    <property type="component" value="Chromosome"/>
</dbReference>
<organism evidence="2 3">
    <name type="scientific">Paenibacillus lautus</name>
    <name type="common">Bacillus lautus</name>
    <dbReference type="NCBI Taxonomy" id="1401"/>
    <lineage>
        <taxon>Bacteria</taxon>
        <taxon>Bacillati</taxon>
        <taxon>Bacillota</taxon>
        <taxon>Bacilli</taxon>
        <taxon>Bacillales</taxon>
        <taxon>Paenibacillaceae</taxon>
        <taxon>Paenibacillus</taxon>
    </lineage>
</organism>
<dbReference type="AlphaFoldDB" id="A0A385TQG5"/>
<evidence type="ECO:0000313" key="3">
    <source>
        <dbReference type="Proteomes" id="UP000266552"/>
    </source>
</evidence>
<protein>
    <submittedName>
        <fullName evidence="2">Aldo/keto reductase</fullName>
    </submittedName>
</protein>
<dbReference type="RefSeq" id="WP_119848825.1">
    <property type="nucleotide sequence ID" value="NZ_CP032412.1"/>
</dbReference>
<sequence length="295" mass="32817">MERRVFGRTDMQVSVLGFGGAEIGQSDQKTVDRLLHSAIDAGLNMIDTAECYGHSEELIGKALSGRRDDYYLFTKCGHASGLDYPDWDPVMLEQSIDRSLKRLQVDHVDVIHLHSCSEEILRQGAVIEVLKKAKEQGKTRYIGYSGDSTDALYALQTGAFDSFETSLNIADQEAIELTIPLAMKQGIGIIAKRPVANVAWKHETLSERDYAYPYWVRLGELNYDFLSDVQQGVETALRFTLSTPGVATAIVGTANPDRWGQNAALLEKGKLPEEVYESIRGRWREVAGSDWVGKV</sequence>
<feature type="domain" description="NADP-dependent oxidoreductase" evidence="1">
    <location>
        <begin position="16"/>
        <end position="280"/>
    </location>
</feature>
<evidence type="ECO:0000259" key="1">
    <source>
        <dbReference type="Pfam" id="PF00248"/>
    </source>
</evidence>
<proteinExistence type="predicted"/>
<reference evidence="2 3" key="1">
    <citation type="submission" date="2018-09" db="EMBL/GenBank/DDBJ databases">
        <title>Genome Sequence of Paenibacillus lautus Strain E7593-69, Azo Dye-Degrading Bacteria, Isolated from Commercial Tattoo Inks.</title>
        <authorList>
            <person name="Nho S.W."/>
            <person name="Kim S.-J."/>
            <person name="Kweon O."/>
            <person name="Cerniglia C.E."/>
        </authorList>
    </citation>
    <scope>NUCLEOTIDE SEQUENCE [LARGE SCALE GENOMIC DNA]</scope>
    <source>
        <strain evidence="2 3">E7593-69</strain>
    </source>
</reference>
<dbReference type="GO" id="GO:0016491">
    <property type="term" value="F:oxidoreductase activity"/>
    <property type="evidence" value="ECO:0007669"/>
    <property type="project" value="InterPro"/>
</dbReference>
<gene>
    <name evidence="2" type="ORF">D5F53_17460</name>
</gene>
<dbReference type="KEGG" id="plw:D5F53_17460"/>
<accession>A0A385TQG5</accession>
<dbReference type="PRINTS" id="PR00069">
    <property type="entry name" value="ALDKETRDTASE"/>
</dbReference>
<dbReference type="PANTHER" id="PTHR43312">
    <property type="entry name" value="D-THREO-ALDOSE 1-DEHYDROGENASE"/>
    <property type="match status" value="1"/>
</dbReference>
<dbReference type="PANTHER" id="PTHR43312:SF1">
    <property type="entry name" value="NADP-DEPENDENT OXIDOREDUCTASE DOMAIN-CONTAINING PROTEIN"/>
    <property type="match status" value="1"/>
</dbReference>